<dbReference type="STRING" id="1797.RMCT_0430"/>
<dbReference type="Pfam" id="PF00732">
    <property type="entry name" value="GMC_oxred_N"/>
    <property type="match status" value="1"/>
</dbReference>
<dbReference type="InterPro" id="IPR036188">
    <property type="entry name" value="FAD/NAD-bd_sf"/>
</dbReference>
<dbReference type="InterPro" id="IPR023978">
    <property type="entry name" value="GMC_oxidoreductase_bact"/>
</dbReference>
<evidence type="ECO:0000256" key="4">
    <source>
        <dbReference type="ARBA" id="ARBA00022827"/>
    </source>
</evidence>
<accession>A0A100XBA9</accession>
<feature type="domain" description="Glucose-methanol-choline oxidoreductase N-terminal" evidence="6">
    <location>
        <begin position="58"/>
        <end position="280"/>
    </location>
</feature>
<comment type="caution">
    <text evidence="8">The sequence shown here is derived from an EMBL/GenBank/DDBJ whole genome shotgun (WGS) entry which is preliminary data.</text>
</comment>
<dbReference type="AlphaFoldDB" id="A0A100XBA9"/>
<evidence type="ECO:0000256" key="2">
    <source>
        <dbReference type="ARBA" id="ARBA00010790"/>
    </source>
</evidence>
<evidence type="ECO:0000256" key="3">
    <source>
        <dbReference type="ARBA" id="ARBA00022630"/>
    </source>
</evidence>
<dbReference type="Proteomes" id="UP000069654">
    <property type="component" value="Unassembled WGS sequence"/>
</dbReference>
<feature type="binding site" evidence="5">
    <location>
        <position position="206"/>
    </location>
    <ligand>
        <name>FAD</name>
        <dbReference type="ChEBI" id="CHEBI:57692"/>
    </ligand>
</feature>
<name>A0A100XBA9_MYCTH</name>
<dbReference type="Gene3D" id="3.50.50.60">
    <property type="entry name" value="FAD/NAD(P)-binding domain"/>
    <property type="match status" value="1"/>
</dbReference>
<evidence type="ECO:0000256" key="5">
    <source>
        <dbReference type="PIRSR" id="PIRSR000137-2"/>
    </source>
</evidence>
<keyword evidence="4 5" id="KW-0274">FAD</keyword>
<dbReference type="PANTHER" id="PTHR11552">
    <property type="entry name" value="GLUCOSE-METHANOL-CHOLINE GMC OXIDOREDUCTASE"/>
    <property type="match status" value="1"/>
</dbReference>
<feature type="binding site" evidence="5">
    <location>
        <position position="436"/>
    </location>
    <ligand>
        <name>FAD</name>
        <dbReference type="ChEBI" id="CHEBI:57692"/>
    </ligand>
</feature>
<dbReference type="PANTHER" id="PTHR11552:SF147">
    <property type="entry name" value="CHOLINE DEHYDROGENASE, MITOCHONDRIAL"/>
    <property type="match status" value="1"/>
</dbReference>
<keyword evidence="3" id="KW-0285">Flavoprotein</keyword>
<dbReference type="InterPro" id="IPR007867">
    <property type="entry name" value="GMC_OxRtase_C"/>
</dbReference>
<dbReference type="InterPro" id="IPR000172">
    <property type="entry name" value="GMC_OxRdtase_N"/>
</dbReference>
<comment type="cofactor">
    <cofactor evidence="1 5">
        <name>FAD</name>
        <dbReference type="ChEBI" id="CHEBI:57692"/>
    </cofactor>
</comment>
<evidence type="ECO:0000259" key="6">
    <source>
        <dbReference type="Pfam" id="PF00732"/>
    </source>
</evidence>
<evidence type="ECO:0000259" key="7">
    <source>
        <dbReference type="Pfam" id="PF05199"/>
    </source>
</evidence>
<feature type="domain" description="Glucose-methanol-choline oxidoreductase C-terminal" evidence="7">
    <location>
        <begin position="340"/>
        <end position="455"/>
    </location>
</feature>
<reference evidence="8 9" key="1">
    <citation type="journal article" date="2016" name="Genome Announc.">
        <title>Draft Genome Sequences of Five Rapidly Growing Mycobacterium Species, M. thermoresistibile, M. fortuitum subsp. acetamidolyticum, M. canariasense, M. brisbanense, and M. novocastrense.</title>
        <authorList>
            <person name="Katahira K."/>
            <person name="Ogura Y."/>
            <person name="Gotoh Y."/>
            <person name="Hayashi T."/>
        </authorList>
    </citation>
    <scope>NUCLEOTIDE SEQUENCE [LARGE SCALE GENOMIC DNA]</scope>
    <source>
        <strain evidence="8 9">JCM6362</strain>
    </source>
</reference>
<proteinExistence type="inferred from homology"/>
<organism evidence="8 9">
    <name type="scientific">Mycolicibacterium thermoresistibile</name>
    <name type="common">Mycobacterium thermoresistibile</name>
    <dbReference type="NCBI Taxonomy" id="1797"/>
    <lineage>
        <taxon>Bacteria</taxon>
        <taxon>Bacillati</taxon>
        <taxon>Actinomycetota</taxon>
        <taxon>Actinomycetes</taxon>
        <taxon>Mycobacteriales</taxon>
        <taxon>Mycobacteriaceae</taxon>
        <taxon>Mycolicibacterium</taxon>
    </lineage>
</organism>
<sequence length="463" mass="48657">MLAERLSADSGCRVTVVEAGPGPSDPRVAHQITDGLRLPIGDASSVVRRYPTTLTDHPRRPAQLMRGAVVGGSGAVNGGYFCRGLPADFDRWGLGDWTWDRVLPHFRAIETDLDFDGPLHGADGPIPVRRSTEFDGCTAKFIEAVEDAGYPWIPDLNGATPDQPLPPGVGQVPLNINGGTRVGPGAAYLQPALARPNLTVLTETRVRRVRIADGRADGVECLGPDGATVLTADRIVLSAGAIGSAHLLMLSGIGPQRLLGALGIPVVADLPVGVATVDHPEWVLPVTWTETAGRPPLEVVLTTAEGLEIRPYTAGFGAMIRGRRDDPADHPHLGVALMRPRSRGTVRLASADPDVPPAIEHHYDSEPADVAALRAGAELARELAGPAGHGATVSWSTSQHLCRTAPMGPDGQAGEHAVVDPRCRVHGVENLWVVDGSVLPAIPGRGPHATIVMLGHRAAGFLT</sequence>
<dbReference type="GO" id="GO:0050660">
    <property type="term" value="F:flavin adenine dinucleotide binding"/>
    <property type="evidence" value="ECO:0007669"/>
    <property type="project" value="InterPro"/>
</dbReference>
<evidence type="ECO:0000256" key="1">
    <source>
        <dbReference type="ARBA" id="ARBA00001974"/>
    </source>
</evidence>
<evidence type="ECO:0000313" key="8">
    <source>
        <dbReference type="EMBL" id="GAT13459.1"/>
    </source>
</evidence>
<protein>
    <submittedName>
        <fullName evidence="8">Dehydrogenase</fullName>
    </submittedName>
</protein>
<dbReference type="SUPFAM" id="SSF51905">
    <property type="entry name" value="FAD/NAD(P)-binding domain"/>
    <property type="match status" value="1"/>
</dbReference>
<dbReference type="SUPFAM" id="SSF54373">
    <property type="entry name" value="FAD-linked reductases, C-terminal domain"/>
    <property type="match status" value="1"/>
</dbReference>
<dbReference type="GO" id="GO:0016614">
    <property type="term" value="F:oxidoreductase activity, acting on CH-OH group of donors"/>
    <property type="evidence" value="ECO:0007669"/>
    <property type="project" value="InterPro"/>
</dbReference>
<evidence type="ECO:0000313" key="9">
    <source>
        <dbReference type="Proteomes" id="UP000069654"/>
    </source>
</evidence>
<dbReference type="Pfam" id="PF05199">
    <property type="entry name" value="GMC_oxred_C"/>
    <property type="match status" value="1"/>
</dbReference>
<feature type="binding site" evidence="5">
    <location>
        <position position="69"/>
    </location>
    <ligand>
        <name>FAD</name>
        <dbReference type="ChEBI" id="CHEBI:57692"/>
    </ligand>
</feature>
<dbReference type="NCBIfam" id="TIGR03970">
    <property type="entry name" value="Rv0697"/>
    <property type="match status" value="1"/>
</dbReference>
<dbReference type="EMBL" id="BCTB01000003">
    <property type="protein sequence ID" value="GAT13459.1"/>
    <property type="molecule type" value="Genomic_DNA"/>
</dbReference>
<comment type="similarity">
    <text evidence="2">Belongs to the GMC oxidoreductase family.</text>
</comment>
<dbReference type="Gene3D" id="3.30.410.40">
    <property type="match status" value="1"/>
</dbReference>
<dbReference type="PIRSF" id="PIRSF000137">
    <property type="entry name" value="Alcohol_oxidase"/>
    <property type="match status" value="1"/>
</dbReference>
<gene>
    <name evidence="8" type="ORF">RMCT_0430</name>
</gene>
<dbReference type="InterPro" id="IPR012132">
    <property type="entry name" value="GMC_OxRdtase"/>
</dbReference>
<reference evidence="9" key="2">
    <citation type="submission" date="2016-02" db="EMBL/GenBank/DDBJ databases">
        <title>Draft genome sequence of five rapidly growing Mycobacterium species.</title>
        <authorList>
            <person name="Katahira K."/>
            <person name="Gotou Y."/>
            <person name="Iida K."/>
            <person name="Ogura Y."/>
            <person name="Hayashi T."/>
        </authorList>
    </citation>
    <scope>NUCLEOTIDE SEQUENCE [LARGE SCALE GENOMIC DNA]</scope>
    <source>
        <strain evidence="9">JCM6362</strain>
    </source>
</reference>